<sequence length="74" mass="8390">MGGWIFHEHWNVSITNAELWGLYQGLLLAWELDIKQLVVEIDNASVVTMVNDMELVNGPNGSLVENIKRLLKRG</sequence>
<feature type="domain" description="RNase H type-1" evidence="1">
    <location>
        <begin position="12"/>
        <end position="73"/>
    </location>
</feature>
<name>B9RCU3_RICCO</name>
<dbReference type="Pfam" id="PF13456">
    <property type="entry name" value="RVT_3"/>
    <property type="match status" value="1"/>
</dbReference>
<dbReference type="GO" id="GO:0004523">
    <property type="term" value="F:RNA-DNA hybrid ribonuclease activity"/>
    <property type="evidence" value="ECO:0007669"/>
    <property type="project" value="InterPro"/>
</dbReference>
<dbReference type="InParanoid" id="B9RCU3"/>
<dbReference type="GO" id="GO:0003676">
    <property type="term" value="F:nucleic acid binding"/>
    <property type="evidence" value="ECO:0007669"/>
    <property type="project" value="InterPro"/>
</dbReference>
<dbReference type="InterPro" id="IPR044730">
    <property type="entry name" value="RNase_H-like_dom_plant"/>
</dbReference>
<dbReference type="EMBL" id="EQ973774">
    <property type="protein sequence ID" value="EEF51364.1"/>
    <property type="molecule type" value="Genomic_DNA"/>
</dbReference>
<dbReference type="InterPro" id="IPR036397">
    <property type="entry name" value="RNaseH_sf"/>
</dbReference>
<dbReference type="Gene3D" id="3.30.420.10">
    <property type="entry name" value="Ribonuclease H-like superfamily/Ribonuclease H"/>
    <property type="match status" value="1"/>
</dbReference>
<keyword evidence="3" id="KW-1185">Reference proteome</keyword>
<dbReference type="InterPro" id="IPR002156">
    <property type="entry name" value="RNaseH_domain"/>
</dbReference>
<proteinExistence type="predicted"/>
<organism evidence="2 3">
    <name type="scientific">Ricinus communis</name>
    <name type="common">Castor bean</name>
    <dbReference type="NCBI Taxonomy" id="3988"/>
    <lineage>
        <taxon>Eukaryota</taxon>
        <taxon>Viridiplantae</taxon>
        <taxon>Streptophyta</taxon>
        <taxon>Embryophyta</taxon>
        <taxon>Tracheophyta</taxon>
        <taxon>Spermatophyta</taxon>
        <taxon>Magnoliopsida</taxon>
        <taxon>eudicotyledons</taxon>
        <taxon>Gunneridae</taxon>
        <taxon>Pentapetalae</taxon>
        <taxon>rosids</taxon>
        <taxon>fabids</taxon>
        <taxon>Malpighiales</taxon>
        <taxon>Euphorbiaceae</taxon>
        <taxon>Acalyphoideae</taxon>
        <taxon>Acalypheae</taxon>
        <taxon>Ricinus</taxon>
    </lineage>
</organism>
<evidence type="ECO:0000313" key="2">
    <source>
        <dbReference type="EMBL" id="EEF51364.1"/>
    </source>
</evidence>
<dbReference type="AlphaFoldDB" id="B9RCU3"/>
<gene>
    <name evidence="2" type="ORF">RCOM_1692300</name>
</gene>
<evidence type="ECO:0000259" key="1">
    <source>
        <dbReference type="Pfam" id="PF13456"/>
    </source>
</evidence>
<accession>B9RCU3</accession>
<reference evidence="3" key="1">
    <citation type="journal article" date="2010" name="Nat. Biotechnol.">
        <title>Draft genome sequence of the oilseed species Ricinus communis.</title>
        <authorList>
            <person name="Chan A.P."/>
            <person name="Crabtree J."/>
            <person name="Zhao Q."/>
            <person name="Lorenzi H."/>
            <person name="Orvis J."/>
            <person name="Puiu D."/>
            <person name="Melake-Berhan A."/>
            <person name="Jones K.M."/>
            <person name="Redman J."/>
            <person name="Chen G."/>
            <person name="Cahoon E.B."/>
            <person name="Gedil M."/>
            <person name="Stanke M."/>
            <person name="Haas B.J."/>
            <person name="Wortman J.R."/>
            <person name="Fraser-Liggett C.M."/>
            <person name="Ravel J."/>
            <person name="Rabinowicz P.D."/>
        </authorList>
    </citation>
    <scope>NUCLEOTIDE SEQUENCE [LARGE SCALE GENOMIC DNA]</scope>
    <source>
        <strain evidence="3">cv. Hale</strain>
    </source>
</reference>
<dbReference type="CDD" id="cd06222">
    <property type="entry name" value="RNase_H_like"/>
    <property type="match status" value="1"/>
</dbReference>
<dbReference type="Proteomes" id="UP000008311">
    <property type="component" value="Unassembled WGS sequence"/>
</dbReference>
<evidence type="ECO:0000313" key="3">
    <source>
        <dbReference type="Proteomes" id="UP000008311"/>
    </source>
</evidence>
<protein>
    <recommendedName>
        <fullName evidence="1">RNase H type-1 domain-containing protein</fullName>
    </recommendedName>
</protein>